<accession>A0ABN5XCQ5</accession>
<proteinExistence type="predicted"/>
<evidence type="ECO:0000313" key="2">
    <source>
        <dbReference type="Proteomes" id="UP000289555"/>
    </source>
</evidence>
<dbReference type="Proteomes" id="UP000289555">
    <property type="component" value="Chromosome"/>
</dbReference>
<sequence length="73" mass="8138">MISNIWKACFATPRAIPPLPACCQGEVLADAMQGYFQHYGLEALLLDTSEVHAGFIDTGRFALWCQVWSPHSR</sequence>
<name>A0ABN5XCQ5_9GAMM</name>
<keyword evidence="2" id="KW-1185">Reference proteome</keyword>
<dbReference type="EMBL" id="AP019416">
    <property type="protein sequence ID" value="BBI54500.1"/>
    <property type="molecule type" value="Genomic_DNA"/>
</dbReference>
<gene>
    <name evidence="1" type="ORF">HORIV_69210</name>
</gene>
<organism evidence="1 2">
    <name type="scientific">Vreelandella olivaria</name>
    <dbReference type="NCBI Taxonomy" id="390919"/>
    <lineage>
        <taxon>Bacteria</taxon>
        <taxon>Pseudomonadati</taxon>
        <taxon>Pseudomonadota</taxon>
        <taxon>Gammaproteobacteria</taxon>
        <taxon>Oceanospirillales</taxon>
        <taxon>Halomonadaceae</taxon>
        <taxon>Vreelandella</taxon>
    </lineage>
</organism>
<reference evidence="2" key="1">
    <citation type="journal article" date="2019" name="Microbiol. Resour. Announc.">
        <title>Complete Genome Sequence of Halomonas olivaria, a Moderately Halophilic Bacterium Isolated from Olive Processing Effluents, Obtained by Nanopore Sequencing.</title>
        <authorList>
            <person name="Nagata S."/>
            <person name="Ii K.M."/>
            <person name="Tsukimi T."/>
            <person name="Miura M.C."/>
            <person name="Galipon J."/>
            <person name="Arakawa K."/>
        </authorList>
    </citation>
    <scope>NUCLEOTIDE SEQUENCE [LARGE SCALE GENOMIC DNA]</scope>
    <source>
        <strain evidence="2">TYRC17</strain>
    </source>
</reference>
<protein>
    <submittedName>
        <fullName evidence="1">Uncharacterized protein</fullName>
    </submittedName>
</protein>
<evidence type="ECO:0000313" key="1">
    <source>
        <dbReference type="EMBL" id="BBI54500.1"/>
    </source>
</evidence>